<name>A0A1M5TRE8_9GAMM</name>
<sequence>MSNDDTIGNYAASSNLRRTQERRQRLFVSRLHTINAVRALIKLSTTYPAAGRLLLALDQPGAPLPCIEQLANLDDEGFLAALVLLRGMRIHKERPGQLHADFPDALAALNHASNNHNP</sequence>
<keyword evidence="2" id="KW-1185">Reference proteome</keyword>
<dbReference type="RefSeq" id="WP_067656073.1">
    <property type="nucleotide sequence ID" value="NZ_FQXG01000003.1"/>
</dbReference>
<reference evidence="1 2" key="1">
    <citation type="submission" date="2016-11" db="EMBL/GenBank/DDBJ databases">
        <authorList>
            <person name="Jaros S."/>
            <person name="Januszkiewicz K."/>
            <person name="Wedrychowicz H."/>
        </authorList>
    </citation>
    <scope>NUCLEOTIDE SEQUENCE [LARGE SCALE GENOMIC DNA]</scope>
    <source>
        <strain evidence="1 2">DSM 16917</strain>
    </source>
</reference>
<dbReference type="Proteomes" id="UP000184268">
    <property type="component" value="Unassembled WGS sequence"/>
</dbReference>
<dbReference type="EMBL" id="FQXG01000003">
    <property type="protein sequence ID" value="SHH53176.1"/>
    <property type="molecule type" value="Genomic_DNA"/>
</dbReference>
<gene>
    <name evidence="1" type="ORF">SAMN02745129_2244</name>
</gene>
<evidence type="ECO:0000313" key="2">
    <source>
        <dbReference type="Proteomes" id="UP000184268"/>
    </source>
</evidence>
<evidence type="ECO:0000313" key="1">
    <source>
        <dbReference type="EMBL" id="SHH53176.1"/>
    </source>
</evidence>
<dbReference type="AlphaFoldDB" id="A0A1M5TRE8"/>
<protein>
    <submittedName>
        <fullName evidence="1">Uncharacterized protein</fullName>
    </submittedName>
</protein>
<accession>A0A1M5TRE8</accession>
<organism evidence="1 2">
    <name type="scientific">Ferrimonas marina</name>
    <dbReference type="NCBI Taxonomy" id="299255"/>
    <lineage>
        <taxon>Bacteria</taxon>
        <taxon>Pseudomonadati</taxon>
        <taxon>Pseudomonadota</taxon>
        <taxon>Gammaproteobacteria</taxon>
        <taxon>Alteromonadales</taxon>
        <taxon>Ferrimonadaceae</taxon>
        <taxon>Ferrimonas</taxon>
    </lineage>
</organism>
<proteinExistence type="predicted"/>